<proteinExistence type="predicted"/>
<dbReference type="AlphaFoldDB" id="A0A1I7ID89"/>
<gene>
    <name evidence="1" type="ORF">SAMN05216417_11814</name>
</gene>
<protein>
    <submittedName>
        <fullName evidence="1">Uncharacterized protein</fullName>
    </submittedName>
</protein>
<evidence type="ECO:0000313" key="2">
    <source>
        <dbReference type="Proteomes" id="UP000182649"/>
    </source>
</evidence>
<organism evidence="1 2">
    <name type="scientific">Nitrosospira multiformis</name>
    <dbReference type="NCBI Taxonomy" id="1231"/>
    <lineage>
        <taxon>Bacteria</taxon>
        <taxon>Pseudomonadati</taxon>
        <taxon>Pseudomonadota</taxon>
        <taxon>Betaproteobacteria</taxon>
        <taxon>Nitrosomonadales</taxon>
        <taxon>Nitrosomonadaceae</taxon>
        <taxon>Nitrosospira</taxon>
    </lineage>
</organism>
<name>A0A1I7ID89_9PROT</name>
<dbReference type="EMBL" id="FPBZ01000018">
    <property type="protein sequence ID" value="SFU70933.1"/>
    <property type="molecule type" value="Genomic_DNA"/>
</dbReference>
<evidence type="ECO:0000313" key="1">
    <source>
        <dbReference type="EMBL" id="SFU70933.1"/>
    </source>
</evidence>
<accession>A0A1I7ID89</accession>
<reference evidence="1 2" key="1">
    <citation type="submission" date="2016-10" db="EMBL/GenBank/DDBJ databases">
        <authorList>
            <person name="de Groot N.N."/>
        </authorList>
    </citation>
    <scope>NUCLEOTIDE SEQUENCE [LARGE SCALE GENOMIC DNA]</scope>
    <source>
        <strain evidence="1 2">Nl14</strain>
    </source>
</reference>
<sequence length="87" mass="10082">MLPPLPALRRVDESKRRERLMNHQTTYPGLSKQLRFLKLSGVFQTTITDKGTVNLVIRGADFKVARLYKSVKLEPRQKEEIELGLFL</sequence>
<dbReference type="Proteomes" id="UP000182649">
    <property type="component" value="Unassembled WGS sequence"/>
</dbReference>